<evidence type="ECO:0000256" key="2">
    <source>
        <dbReference type="ARBA" id="ARBA00022692"/>
    </source>
</evidence>
<feature type="transmembrane region" description="Helical" evidence="6">
    <location>
        <begin position="288"/>
        <end position="305"/>
    </location>
</feature>
<dbReference type="InterPro" id="IPR020846">
    <property type="entry name" value="MFS_dom"/>
</dbReference>
<feature type="region of interest" description="Disordered" evidence="5">
    <location>
        <begin position="396"/>
        <end position="433"/>
    </location>
</feature>
<dbReference type="InterPro" id="IPR011701">
    <property type="entry name" value="MFS"/>
</dbReference>
<feature type="transmembrane region" description="Helical" evidence="6">
    <location>
        <begin position="226"/>
        <end position="246"/>
    </location>
</feature>
<feature type="transmembrane region" description="Helical" evidence="6">
    <location>
        <begin position="311"/>
        <end position="338"/>
    </location>
</feature>
<feature type="transmembrane region" description="Helical" evidence="6">
    <location>
        <begin position="374"/>
        <end position="392"/>
    </location>
</feature>
<keyword evidence="2 6" id="KW-0812">Transmembrane</keyword>
<feature type="transmembrane region" description="Helical" evidence="6">
    <location>
        <begin position="85"/>
        <end position="103"/>
    </location>
</feature>
<sequence length="433" mass="44085">MIIAELLGRWSGGERRTPRRTVWLLAVAYGLTIANLYYCQPLLPQMARSYSASSVGYLPTVVQVGYALALVLVVPLGDIVRRRPLVFLMLLAEAAALVATATAPTAGALLVAGTVVGLAGAGVVNVLVPYAATVAADHERGRAVATMLSGGLVGILLSRTIAGLTAEFFGWRVLYLAAAAVTLLLAAALARVMPPSAAEVPIGYAAQLRATLRLARCEPLLRRRSLIGACVFGAFGVFWTTVAFVLAGPPYRYGEAEIGLFTLVGVAGAFAAKAAGRAADRGWQRPSTGVLLVLGVASFGATAAGGHGLAWLIAGLLVLDVAVHGTHLLNMSVVYGLVDGARSRVASVYMTFYTLGGVAGSAAGAAAYRSGGWAAVSATGAAFMAAGLAAWAGEARGGPRPGGAPAARTPGSFRGGGPQGRRDRGGAGRSGCR</sequence>
<feature type="domain" description="Major facilitator superfamily (MFS) profile" evidence="7">
    <location>
        <begin position="1"/>
        <end position="398"/>
    </location>
</feature>
<comment type="caution">
    <text evidence="8">The sequence shown here is derived from an EMBL/GenBank/DDBJ whole genome shotgun (WGS) entry which is preliminary data.</text>
</comment>
<dbReference type="EMBL" id="JACCBA010000001">
    <property type="protein sequence ID" value="NYD52803.1"/>
    <property type="molecule type" value="Genomic_DNA"/>
</dbReference>
<proteinExistence type="predicted"/>
<keyword evidence="9" id="KW-1185">Reference proteome</keyword>
<dbReference type="Proteomes" id="UP000529783">
    <property type="component" value="Unassembled WGS sequence"/>
</dbReference>
<gene>
    <name evidence="8" type="ORF">BJY14_008786</name>
</gene>
<dbReference type="InterPro" id="IPR036259">
    <property type="entry name" value="MFS_trans_sf"/>
</dbReference>
<comment type="subcellular location">
    <subcellularLocation>
        <location evidence="1">Cell membrane</location>
        <topology evidence="1">Multi-pass membrane protein</topology>
    </subcellularLocation>
</comment>
<evidence type="ECO:0000313" key="8">
    <source>
        <dbReference type="EMBL" id="NYD52803.1"/>
    </source>
</evidence>
<dbReference type="AlphaFoldDB" id="A0A7Y9ERZ0"/>
<evidence type="ECO:0000256" key="6">
    <source>
        <dbReference type="SAM" id="Phobius"/>
    </source>
</evidence>
<evidence type="ECO:0000256" key="3">
    <source>
        <dbReference type="ARBA" id="ARBA00022989"/>
    </source>
</evidence>
<protein>
    <submittedName>
        <fullName evidence="8">Putative MFS family arabinose efflux permease</fullName>
    </submittedName>
</protein>
<accession>A0A7Y9ERZ0</accession>
<dbReference type="PANTHER" id="PTHR42910:SF1">
    <property type="entry name" value="MAJOR FACILITATOR SUPERFAMILY (MFS) PROFILE DOMAIN-CONTAINING PROTEIN"/>
    <property type="match status" value="1"/>
</dbReference>
<evidence type="ECO:0000256" key="4">
    <source>
        <dbReference type="ARBA" id="ARBA00023136"/>
    </source>
</evidence>
<reference evidence="8 9" key="1">
    <citation type="submission" date="2020-07" db="EMBL/GenBank/DDBJ databases">
        <title>Sequencing the genomes of 1000 actinobacteria strains.</title>
        <authorList>
            <person name="Klenk H.-P."/>
        </authorList>
    </citation>
    <scope>NUCLEOTIDE SEQUENCE [LARGE SCALE GENOMIC DNA]</scope>
    <source>
        <strain evidence="8 9">DSM 40398</strain>
    </source>
</reference>
<keyword evidence="4 6" id="KW-0472">Membrane</keyword>
<dbReference type="PANTHER" id="PTHR42910">
    <property type="entry name" value="TRANSPORTER SCO4007-RELATED"/>
    <property type="match status" value="1"/>
</dbReference>
<dbReference type="CDD" id="cd17324">
    <property type="entry name" value="MFS_NepI_like"/>
    <property type="match status" value="1"/>
</dbReference>
<feature type="transmembrane region" description="Helical" evidence="6">
    <location>
        <begin position="168"/>
        <end position="190"/>
    </location>
</feature>
<evidence type="ECO:0000256" key="5">
    <source>
        <dbReference type="SAM" id="MobiDB-lite"/>
    </source>
</evidence>
<feature type="transmembrane region" description="Helical" evidence="6">
    <location>
        <begin position="143"/>
        <end position="162"/>
    </location>
</feature>
<feature type="transmembrane region" description="Helical" evidence="6">
    <location>
        <begin position="258"/>
        <end position="276"/>
    </location>
</feature>
<keyword evidence="3 6" id="KW-1133">Transmembrane helix</keyword>
<feature type="transmembrane region" description="Helical" evidence="6">
    <location>
        <begin position="50"/>
        <end position="73"/>
    </location>
</feature>
<feature type="transmembrane region" description="Helical" evidence="6">
    <location>
        <begin position="350"/>
        <end position="368"/>
    </location>
</feature>
<dbReference type="PROSITE" id="PS50850">
    <property type="entry name" value="MFS"/>
    <property type="match status" value="1"/>
</dbReference>
<evidence type="ECO:0000256" key="1">
    <source>
        <dbReference type="ARBA" id="ARBA00004651"/>
    </source>
</evidence>
<evidence type="ECO:0000313" key="9">
    <source>
        <dbReference type="Proteomes" id="UP000529783"/>
    </source>
</evidence>
<dbReference type="GO" id="GO:0022857">
    <property type="term" value="F:transmembrane transporter activity"/>
    <property type="evidence" value="ECO:0007669"/>
    <property type="project" value="InterPro"/>
</dbReference>
<dbReference type="RefSeq" id="WP_179848952.1">
    <property type="nucleotide sequence ID" value="NZ_JACCBA010000001.1"/>
</dbReference>
<dbReference type="GO" id="GO:0005886">
    <property type="term" value="C:plasma membrane"/>
    <property type="evidence" value="ECO:0007669"/>
    <property type="project" value="UniProtKB-SubCell"/>
</dbReference>
<dbReference type="Pfam" id="PF07690">
    <property type="entry name" value="MFS_1"/>
    <property type="match status" value="1"/>
</dbReference>
<evidence type="ECO:0000259" key="7">
    <source>
        <dbReference type="PROSITE" id="PS50850"/>
    </source>
</evidence>
<dbReference type="SUPFAM" id="SSF103473">
    <property type="entry name" value="MFS general substrate transporter"/>
    <property type="match status" value="1"/>
</dbReference>
<name>A0A7Y9ERZ0_9ACTN</name>
<feature type="transmembrane region" description="Helical" evidence="6">
    <location>
        <begin position="21"/>
        <end position="38"/>
    </location>
</feature>
<feature type="transmembrane region" description="Helical" evidence="6">
    <location>
        <begin position="109"/>
        <end position="131"/>
    </location>
</feature>
<organism evidence="8 9">
    <name type="scientific">Actinomadura luteofluorescens</name>
    <dbReference type="NCBI Taxonomy" id="46163"/>
    <lineage>
        <taxon>Bacteria</taxon>
        <taxon>Bacillati</taxon>
        <taxon>Actinomycetota</taxon>
        <taxon>Actinomycetes</taxon>
        <taxon>Streptosporangiales</taxon>
        <taxon>Thermomonosporaceae</taxon>
        <taxon>Actinomadura</taxon>
    </lineage>
</organism>
<dbReference type="Gene3D" id="1.20.1250.20">
    <property type="entry name" value="MFS general substrate transporter like domains"/>
    <property type="match status" value="1"/>
</dbReference>